<keyword evidence="2 6" id="KW-0032">Aminotransferase</keyword>
<dbReference type="Gene3D" id="3.40.640.10">
    <property type="entry name" value="Type I PLP-dependent aspartate aminotransferase-like (Major domain)"/>
    <property type="match status" value="1"/>
</dbReference>
<organism evidence="6 7">
    <name type="scientific">Kocuria subflava</name>
    <dbReference type="NCBI Taxonomy" id="1736139"/>
    <lineage>
        <taxon>Bacteria</taxon>
        <taxon>Bacillati</taxon>
        <taxon>Actinomycetota</taxon>
        <taxon>Actinomycetes</taxon>
        <taxon>Micrococcales</taxon>
        <taxon>Micrococcaceae</taxon>
        <taxon>Kocuria</taxon>
    </lineage>
</organism>
<sequence length="429" mass="45094">MTAEPSNGSPISTQDHLLQQYRDHLLGVFGAPQAVLVRGEGARVWDADGHELLDLLGGIAVNVLGHAHPQWAEAVADQARTLGHISNFFTSPQQIELADALLEISGAPAGSHVFFANSGAEANEAAFKLARRNGHQKAGEDGARTKIVAVDGSFHGRTMGALALTAKKAYRQPFEPLPGGVVHIAPTLEALEEVMDNTVSALVVEPIRGEQGVHALPEGWLQRARELTRQHGALLILDEVQTGIGRTGQWLAFPDQLNPGELPDAITLAKGLGGGFPIGAMITLGQEVSDLLTAGQHGTTFGGNPLATAAGLATLRIIQEQDLMANVRSVSKVIADGLGQLDDVAEVRSHGFLIGFDLVDTRDEHSKTTAPLGAAVVAAARAQGFIVNSTGGATLRLAPPLILTEEQAESFLTQLPKIVARARTAVNQA</sequence>
<evidence type="ECO:0000256" key="2">
    <source>
        <dbReference type="ARBA" id="ARBA00022576"/>
    </source>
</evidence>
<dbReference type="InterPro" id="IPR005814">
    <property type="entry name" value="Aminotrans_3"/>
</dbReference>
<evidence type="ECO:0000256" key="5">
    <source>
        <dbReference type="RuleBase" id="RU003560"/>
    </source>
</evidence>
<dbReference type="CDD" id="cd00610">
    <property type="entry name" value="OAT_like"/>
    <property type="match status" value="1"/>
</dbReference>
<dbReference type="EC" id="2.6.1.11" evidence="6"/>
<dbReference type="InterPro" id="IPR015421">
    <property type="entry name" value="PyrdxlP-dep_Trfase_major"/>
</dbReference>
<comment type="caution">
    <text evidence="6">The sequence shown here is derived from an EMBL/GenBank/DDBJ whole genome shotgun (WGS) entry which is preliminary data.</text>
</comment>
<gene>
    <name evidence="6" type="ORF">GTW58_06925</name>
</gene>
<evidence type="ECO:0000256" key="3">
    <source>
        <dbReference type="ARBA" id="ARBA00022679"/>
    </source>
</evidence>
<dbReference type="Gene3D" id="3.90.1150.10">
    <property type="entry name" value="Aspartate Aminotransferase, domain 1"/>
    <property type="match status" value="1"/>
</dbReference>
<accession>A0A846U4H7</accession>
<dbReference type="RefSeq" id="WP_119933524.1">
    <property type="nucleotide sequence ID" value="NZ_JAAVUN010000011.1"/>
</dbReference>
<keyword evidence="7" id="KW-1185">Reference proteome</keyword>
<evidence type="ECO:0000256" key="4">
    <source>
        <dbReference type="ARBA" id="ARBA00022898"/>
    </source>
</evidence>
<dbReference type="InterPro" id="IPR050103">
    <property type="entry name" value="Class-III_PLP-dep_AT"/>
</dbReference>
<protein>
    <submittedName>
        <fullName evidence="6">Acetylornithine transaminase</fullName>
        <ecNumber evidence="6">2.6.1.11</ecNumber>
    </submittedName>
</protein>
<dbReference type="InterPro" id="IPR049704">
    <property type="entry name" value="Aminotrans_3_PPA_site"/>
</dbReference>
<evidence type="ECO:0000256" key="1">
    <source>
        <dbReference type="ARBA" id="ARBA00001933"/>
    </source>
</evidence>
<comment type="cofactor">
    <cofactor evidence="1">
        <name>pyridoxal 5'-phosphate</name>
        <dbReference type="ChEBI" id="CHEBI:597326"/>
    </cofactor>
</comment>
<evidence type="ECO:0000313" key="6">
    <source>
        <dbReference type="EMBL" id="NKE09671.1"/>
    </source>
</evidence>
<dbReference type="PIRSF" id="PIRSF000521">
    <property type="entry name" value="Transaminase_4ab_Lys_Orn"/>
    <property type="match status" value="1"/>
</dbReference>
<dbReference type="InterPro" id="IPR015424">
    <property type="entry name" value="PyrdxlP-dep_Trfase"/>
</dbReference>
<proteinExistence type="inferred from homology"/>
<dbReference type="GO" id="GO:0042802">
    <property type="term" value="F:identical protein binding"/>
    <property type="evidence" value="ECO:0007669"/>
    <property type="project" value="TreeGrafter"/>
</dbReference>
<name>A0A846U4H7_9MICC</name>
<dbReference type="AlphaFoldDB" id="A0A846U4H7"/>
<dbReference type="NCBIfam" id="NF002874">
    <property type="entry name" value="PRK03244.1"/>
    <property type="match status" value="1"/>
</dbReference>
<dbReference type="Proteomes" id="UP000521379">
    <property type="component" value="Unassembled WGS sequence"/>
</dbReference>
<evidence type="ECO:0000313" key="7">
    <source>
        <dbReference type="Proteomes" id="UP000521379"/>
    </source>
</evidence>
<dbReference type="PANTHER" id="PTHR11986:SF79">
    <property type="entry name" value="ACETYLORNITHINE AMINOTRANSFERASE, MITOCHONDRIAL"/>
    <property type="match status" value="1"/>
</dbReference>
<dbReference type="PROSITE" id="PS00600">
    <property type="entry name" value="AA_TRANSFER_CLASS_3"/>
    <property type="match status" value="1"/>
</dbReference>
<dbReference type="FunFam" id="3.40.640.10:FF:000004">
    <property type="entry name" value="Acetylornithine aminotransferase"/>
    <property type="match status" value="1"/>
</dbReference>
<dbReference type="PANTHER" id="PTHR11986">
    <property type="entry name" value="AMINOTRANSFERASE CLASS III"/>
    <property type="match status" value="1"/>
</dbReference>
<dbReference type="SUPFAM" id="SSF53383">
    <property type="entry name" value="PLP-dependent transferases"/>
    <property type="match status" value="1"/>
</dbReference>
<dbReference type="GO" id="GO:0003992">
    <property type="term" value="F:N2-acetyl-L-ornithine:2-oxoglutarate 5-aminotransferase activity"/>
    <property type="evidence" value="ECO:0007669"/>
    <property type="project" value="UniProtKB-EC"/>
</dbReference>
<comment type="similarity">
    <text evidence="5">Belongs to the class-III pyridoxal-phosphate-dependent aminotransferase family.</text>
</comment>
<dbReference type="EMBL" id="JAAVUN010000011">
    <property type="protein sequence ID" value="NKE09671.1"/>
    <property type="molecule type" value="Genomic_DNA"/>
</dbReference>
<dbReference type="InterPro" id="IPR015422">
    <property type="entry name" value="PyrdxlP-dep_Trfase_small"/>
</dbReference>
<dbReference type="Pfam" id="PF00202">
    <property type="entry name" value="Aminotran_3"/>
    <property type="match status" value="1"/>
</dbReference>
<dbReference type="GO" id="GO:0030170">
    <property type="term" value="F:pyridoxal phosphate binding"/>
    <property type="evidence" value="ECO:0007669"/>
    <property type="project" value="InterPro"/>
</dbReference>
<keyword evidence="3 6" id="KW-0808">Transferase</keyword>
<keyword evidence="4 5" id="KW-0663">Pyridoxal phosphate</keyword>
<reference evidence="6 7" key="1">
    <citation type="submission" date="2020-02" db="EMBL/GenBank/DDBJ databases">
        <authorList>
            <person name="Sun Q."/>
        </authorList>
    </citation>
    <scope>NUCLEOTIDE SEQUENCE [LARGE SCALE GENOMIC DNA]</scope>
    <source>
        <strain evidence="6 7">YIM 13062</strain>
    </source>
</reference>